<feature type="domain" description="Heterokaryon incompatibility" evidence="1">
    <location>
        <begin position="289"/>
        <end position="460"/>
    </location>
</feature>
<dbReference type="Proteomes" id="UP000698800">
    <property type="component" value="Unassembled WGS sequence"/>
</dbReference>
<evidence type="ECO:0000259" key="1">
    <source>
        <dbReference type="Pfam" id="PF06985"/>
    </source>
</evidence>
<keyword evidence="3" id="KW-1185">Reference proteome</keyword>
<dbReference type="PANTHER" id="PTHR33112:SF12">
    <property type="entry name" value="HETEROKARYON INCOMPATIBILITY DOMAIN-CONTAINING PROTEIN"/>
    <property type="match status" value="1"/>
</dbReference>
<dbReference type="PANTHER" id="PTHR33112">
    <property type="entry name" value="DOMAIN PROTEIN, PUTATIVE-RELATED"/>
    <property type="match status" value="1"/>
</dbReference>
<name>A0A9P8HZ05_9PEZI</name>
<sequence>MSSGWSKEPCLTSLPSDLRDILLNERDPGLAQRCLCNTCIQYDWAWLLTRFEILDRLNLSDEGDDDAGKIAELTGEQRMRFRGPETGSEKYRCHRPPFGGQYIVRGLMAFSLEFSLEDYSQTVARELDCIICNLIVRALRVKAIKWSRYMEAIVANDVPIKVQIGKPRKGKGYPIDQTWLRFHIGFNNTVGNYRNDRYLNFTLWNKGSLETMSTMGLRNIDATQADLGAAWNWLNNCLKHHGQCATNEEREQLNQPKSQSRSDFVLRLVDVTTDEIIAVVGAGATNMRYVALSYVWGGIEQPQLKKRDIIGELDDNANRAESSVIVCCRDLLRDKNRLPRTIRDALLLVKILGERYLWVDSICIVQDDDYEKSKTINAMHEVYSQALFTIVAAGGQNADSGLSGFRPMSRNIDTVNCVVDGVGLIMREPKLNREVGYEEEDEGGVLKETPWVSRAWTYQEFLFSKRLMIFAKDRLFFQCQTYARGEVSPQTDMEPWRPLERLALGNLPAEIEPFDRFWSYIQEYSKRRLTYAEDIFNAFAAAFNRFAAEEGYDFCWGLPTHLFRLGLLWKASGYWDGEYKRALTRRIAKINGVPIPSWSWAGWVGPVQLHVPSLMNSLLSEAGTSFSDPKYAEKWSLKAMATGNATQGVAETGVLEFEAPFSTLEHSLASNVFLTRYPVLDDGTKWTEGAIDCILIAERNSDWGKNLWLMLVEETLDGSYARIGLIDFFYEAVWLKANPVKKTIRLR</sequence>
<evidence type="ECO:0000313" key="3">
    <source>
        <dbReference type="Proteomes" id="UP000698800"/>
    </source>
</evidence>
<evidence type="ECO:0000313" key="2">
    <source>
        <dbReference type="EMBL" id="KAH0534035.1"/>
    </source>
</evidence>
<dbReference type="OrthoDB" id="5135333at2759"/>
<dbReference type="InterPro" id="IPR010730">
    <property type="entry name" value="HET"/>
</dbReference>
<proteinExistence type="predicted"/>
<accession>A0A9P8HZ05</accession>
<dbReference type="AlphaFoldDB" id="A0A9P8HZ05"/>
<organism evidence="2 3">
    <name type="scientific">Glutinoglossum americanum</name>
    <dbReference type="NCBI Taxonomy" id="1670608"/>
    <lineage>
        <taxon>Eukaryota</taxon>
        <taxon>Fungi</taxon>
        <taxon>Dikarya</taxon>
        <taxon>Ascomycota</taxon>
        <taxon>Pezizomycotina</taxon>
        <taxon>Geoglossomycetes</taxon>
        <taxon>Geoglossales</taxon>
        <taxon>Geoglossaceae</taxon>
        <taxon>Glutinoglossum</taxon>
    </lineage>
</organism>
<gene>
    <name evidence="2" type="ORF">FGG08_007360</name>
</gene>
<protein>
    <recommendedName>
        <fullName evidence="1">Heterokaryon incompatibility domain-containing protein</fullName>
    </recommendedName>
</protein>
<reference evidence="2" key="1">
    <citation type="submission" date="2021-03" db="EMBL/GenBank/DDBJ databases">
        <title>Comparative genomics and phylogenomic investigation of the class Geoglossomycetes provide insights into ecological specialization and systematics.</title>
        <authorList>
            <person name="Melie T."/>
            <person name="Pirro S."/>
            <person name="Miller A.N."/>
            <person name="Quandt A."/>
        </authorList>
    </citation>
    <scope>NUCLEOTIDE SEQUENCE</scope>
    <source>
        <strain evidence="2">GBOQ0MN5Z8</strain>
    </source>
</reference>
<dbReference type="EMBL" id="JAGHQL010000286">
    <property type="protein sequence ID" value="KAH0534035.1"/>
    <property type="molecule type" value="Genomic_DNA"/>
</dbReference>
<comment type="caution">
    <text evidence="2">The sequence shown here is derived from an EMBL/GenBank/DDBJ whole genome shotgun (WGS) entry which is preliminary data.</text>
</comment>
<dbReference type="Pfam" id="PF06985">
    <property type="entry name" value="HET"/>
    <property type="match status" value="1"/>
</dbReference>